<dbReference type="PANTHER" id="PTHR42724:SF1">
    <property type="entry name" value="TETRAACYLDISACCHARIDE 4'-KINASE, MITOCHONDRIAL-RELATED"/>
    <property type="match status" value="1"/>
</dbReference>
<protein>
    <recommendedName>
        <fullName evidence="4 13">Tetraacyldisaccharide 4'-kinase</fullName>
        <ecNumber evidence="3 13">2.7.1.130</ecNumber>
    </recommendedName>
    <alternativeName>
        <fullName evidence="12 13">Lipid A 4'-kinase</fullName>
    </alternativeName>
</protein>
<dbReference type="InterPro" id="IPR003758">
    <property type="entry name" value="LpxK"/>
</dbReference>
<dbReference type="EC" id="2.7.1.130" evidence="3 13"/>
<evidence type="ECO:0000256" key="1">
    <source>
        <dbReference type="ARBA" id="ARBA00002274"/>
    </source>
</evidence>
<evidence type="ECO:0000256" key="13">
    <source>
        <dbReference type="HAMAP-Rule" id="MF_00409"/>
    </source>
</evidence>
<keyword evidence="11 13" id="KW-0443">Lipid metabolism</keyword>
<feature type="binding site" evidence="13">
    <location>
        <begin position="68"/>
        <end position="75"/>
    </location>
    <ligand>
        <name>ATP</name>
        <dbReference type="ChEBI" id="CHEBI:30616"/>
    </ligand>
</feature>
<dbReference type="Pfam" id="PF02606">
    <property type="entry name" value="LpxK"/>
    <property type="match status" value="1"/>
</dbReference>
<evidence type="ECO:0000256" key="8">
    <source>
        <dbReference type="ARBA" id="ARBA00022741"/>
    </source>
</evidence>
<evidence type="ECO:0000256" key="7">
    <source>
        <dbReference type="ARBA" id="ARBA00022679"/>
    </source>
</evidence>
<evidence type="ECO:0000256" key="9">
    <source>
        <dbReference type="ARBA" id="ARBA00022777"/>
    </source>
</evidence>
<keyword evidence="8 13" id="KW-0547">Nucleotide-binding</keyword>
<evidence type="ECO:0000256" key="2">
    <source>
        <dbReference type="ARBA" id="ARBA00004870"/>
    </source>
</evidence>
<comment type="similarity">
    <text evidence="13">Belongs to the LpxK family.</text>
</comment>
<keyword evidence="10 13" id="KW-0067">ATP-binding</keyword>
<dbReference type="SUPFAM" id="SSF52540">
    <property type="entry name" value="P-loop containing nucleoside triphosphate hydrolases"/>
    <property type="match status" value="1"/>
</dbReference>
<evidence type="ECO:0000256" key="12">
    <source>
        <dbReference type="ARBA" id="ARBA00029757"/>
    </source>
</evidence>
<evidence type="ECO:0000256" key="11">
    <source>
        <dbReference type="ARBA" id="ARBA00023098"/>
    </source>
</evidence>
<evidence type="ECO:0000256" key="3">
    <source>
        <dbReference type="ARBA" id="ARBA00012071"/>
    </source>
</evidence>
<dbReference type="Proteomes" id="UP001366166">
    <property type="component" value="Chromosome"/>
</dbReference>
<comment type="pathway">
    <text evidence="2 13">Glycolipid biosynthesis; lipid IV(A) biosynthesis; lipid IV(A) from (3R)-3-hydroxytetradecanoyl-[acyl-carrier-protein] and UDP-N-acetyl-alpha-D-glucosamine: step 6/6.</text>
</comment>
<dbReference type="GO" id="GO:0009029">
    <property type="term" value="F:lipid-A 4'-kinase activity"/>
    <property type="evidence" value="ECO:0007669"/>
    <property type="project" value="UniProtKB-UniRule"/>
</dbReference>
<dbReference type="GO" id="GO:0009244">
    <property type="term" value="P:lipopolysaccharide core region biosynthetic process"/>
    <property type="evidence" value="ECO:0007669"/>
    <property type="project" value="TreeGrafter"/>
</dbReference>
<reference evidence="15" key="1">
    <citation type="journal article" date="2023" name="Arch. Microbiol.">
        <title>Desulfoferula mesophilus gen. nov. sp. nov., a mesophilic sulfate-reducing bacterium isolated from a brackish lake sediment.</title>
        <authorList>
            <person name="Watanabe T."/>
            <person name="Yabe T."/>
            <person name="Tsuji J.M."/>
            <person name="Fukui M."/>
        </authorList>
    </citation>
    <scope>NUCLEOTIDE SEQUENCE [LARGE SCALE GENOMIC DNA]</scope>
    <source>
        <strain evidence="15">12FAK</strain>
    </source>
</reference>
<sequence length="371" mass="40232">MASRAEALWRRVLGDEPGPRWLGALRAAATAGSWLYGAGVWLNNAAFDLKIKPSRRLPVPVIGVGNLAVGGTGKTPLTMAVVRALEDMGLPAGVISRGYGRQGTEPLLVSDGQRVLAEVDQTGDEPLLLARRLGVPVAVGASRFQAGQLLLQHCGTRVLVGDDLLQHRALYRDLNLVALDASDPLDGERLLPRGRLREGPGALERAQAVVLTRVRDALQARRARESLARLVGDKPILACRYRLEGLELARQGRALDESDWQGEPVYAFCGLARPESFRDSLRKAGLTVLGLETFGDHHHFTSEELTGLWARAQTLSARSLVCSGKDAVRLPRDLPEDVPVWSTRLGLEFMDGPQVLPRLLATVLAGWEGAR</sequence>
<keyword evidence="7 13" id="KW-0808">Transferase</keyword>
<dbReference type="NCBIfam" id="TIGR00682">
    <property type="entry name" value="lpxK"/>
    <property type="match status" value="1"/>
</dbReference>
<comment type="catalytic activity">
    <reaction evidence="13">
        <text>a lipid A disaccharide + ATP = a lipid IVA + ADP + H(+)</text>
        <dbReference type="Rhea" id="RHEA:67840"/>
        <dbReference type="ChEBI" id="CHEBI:15378"/>
        <dbReference type="ChEBI" id="CHEBI:30616"/>
        <dbReference type="ChEBI" id="CHEBI:176343"/>
        <dbReference type="ChEBI" id="CHEBI:176425"/>
        <dbReference type="ChEBI" id="CHEBI:456216"/>
        <dbReference type="EC" id="2.7.1.130"/>
    </reaction>
</comment>
<comment type="function">
    <text evidence="1 13">Transfers the gamma-phosphate of ATP to the 4'-position of a tetraacyldisaccharide 1-phosphate intermediate (termed DS-1-P) to form tetraacyldisaccharide 1,4'-bis-phosphate (lipid IVA).</text>
</comment>
<dbReference type="KEGG" id="dmp:FAK_22710"/>
<evidence type="ECO:0000313" key="14">
    <source>
        <dbReference type="EMBL" id="BEQ15205.1"/>
    </source>
</evidence>
<dbReference type="GO" id="GO:0005524">
    <property type="term" value="F:ATP binding"/>
    <property type="evidence" value="ECO:0007669"/>
    <property type="project" value="UniProtKB-UniRule"/>
</dbReference>
<dbReference type="GO" id="GO:0009245">
    <property type="term" value="P:lipid A biosynthetic process"/>
    <property type="evidence" value="ECO:0007669"/>
    <property type="project" value="UniProtKB-UniRule"/>
</dbReference>
<name>A0AAU9EU66_9BACT</name>
<dbReference type="InterPro" id="IPR027417">
    <property type="entry name" value="P-loop_NTPase"/>
</dbReference>
<keyword evidence="6 13" id="KW-0441">Lipid A biosynthesis</keyword>
<proteinExistence type="inferred from homology"/>
<gene>
    <name evidence="13" type="primary">lpxK</name>
    <name evidence="14" type="ORF">FAK_22710</name>
</gene>
<dbReference type="EMBL" id="AP028679">
    <property type="protein sequence ID" value="BEQ15205.1"/>
    <property type="molecule type" value="Genomic_DNA"/>
</dbReference>
<keyword evidence="9 13" id="KW-0418">Kinase</keyword>
<dbReference type="GO" id="GO:0005886">
    <property type="term" value="C:plasma membrane"/>
    <property type="evidence" value="ECO:0007669"/>
    <property type="project" value="TreeGrafter"/>
</dbReference>
<accession>A0AAU9EU66</accession>
<evidence type="ECO:0000313" key="15">
    <source>
        <dbReference type="Proteomes" id="UP001366166"/>
    </source>
</evidence>
<dbReference type="HAMAP" id="MF_00409">
    <property type="entry name" value="LpxK"/>
    <property type="match status" value="1"/>
</dbReference>
<dbReference type="AlphaFoldDB" id="A0AAU9EU66"/>
<evidence type="ECO:0000256" key="10">
    <source>
        <dbReference type="ARBA" id="ARBA00022840"/>
    </source>
</evidence>
<evidence type="ECO:0000256" key="5">
    <source>
        <dbReference type="ARBA" id="ARBA00022516"/>
    </source>
</evidence>
<dbReference type="PANTHER" id="PTHR42724">
    <property type="entry name" value="TETRAACYLDISACCHARIDE 4'-KINASE"/>
    <property type="match status" value="1"/>
</dbReference>
<evidence type="ECO:0000256" key="4">
    <source>
        <dbReference type="ARBA" id="ARBA00016436"/>
    </source>
</evidence>
<keyword evidence="5 13" id="KW-0444">Lipid biosynthesis</keyword>
<organism evidence="14 15">
    <name type="scientific">Desulfoferula mesophila</name>
    <dbReference type="NCBI Taxonomy" id="3058419"/>
    <lineage>
        <taxon>Bacteria</taxon>
        <taxon>Pseudomonadati</taxon>
        <taxon>Thermodesulfobacteriota</taxon>
        <taxon>Desulfarculia</taxon>
        <taxon>Desulfarculales</taxon>
        <taxon>Desulfarculaceae</taxon>
        <taxon>Desulfoferula</taxon>
    </lineage>
</organism>
<keyword evidence="15" id="KW-1185">Reference proteome</keyword>
<evidence type="ECO:0000256" key="6">
    <source>
        <dbReference type="ARBA" id="ARBA00022556"/>
    </source>
</evidence>
<dbReference type="RefSeq" id="WP_338599296.1">
    <property type="nucleotide sequence ID" value="NZ_AP028679.1"/>
</dbReference>